<evidence type="ECO:0000313" key="2">
    <source>
        <dbReference type="Proteomes" id="UP000015347"/>
    </source>
</evidence>
<sequence>MHHEDPRLNGTTYIACDSHGRIYDKATQAFGTYGEVPVSCLFSAEEARELEAQDEDFRSLRETGGVSVHAFSSLVGEVELQARDENGDAYVTTLISEAVTADLRVQVRYHETDNEYDEVEVNEEFEVDHVTMVLRETAEYFPGMEPAFREPEPERAIVPGFG</sequence>
<evidence type="ECO:0000313" key="1">
    <source>
        <dbReference type="EMBL" id="EPX83952.1"/>
    </source>
</evidence>
<comment type="caution">
    <text evidence="1">The sequence shown here is derived from an EMBL/GenBank/DDBJ whole genome shotgun (WGS) entry which is preliminary data.</text>
</comment>
<dbReference type="EMBL" id="APVH01000013">
    <property type="protein sequence ID" value="EPX83952.1"/>
    <property type="molecule type" value="Genomic_DNA"/>
</dbReference>
<proteinExistence type="predicted"/>
<keyword evidence="2" id="KW-1185">Reference proteome</keyword>
<dbReference type="Proteomes" id="UP000015347">
    <property type="component" value="Unassembled WGS sequence"/>
</dbReference>
<protein>
    <submittedName>
        <fullName evidence="1">Uncharacterized protein</fullName>
    </submittedName>
</protein>
<name>S9QWI6_9RHOB</name>
<gene>
    <name evidence="1" type="ORF">Salmuc_01727</name>
</gene>
<reference evidence="2" key="1">
    <citation type="journal article" date="2014" name="Stand. Genomic Sci.">
        <title>Genome sequence of the exopolysaccharide-producing Salipiger mucosus type strain (DSM 16094(T)), a moderately halophilic member of the Roseobacter clade.</title>
        <authorList>
            <person name="Riedel T."/>
            <person name="Spring S."/>
            <person name="Fiebig A."/>
            <person name="Petersen J."/>
            <person name="Kyrpides N.C."/>
            <person name="Goker M."/>
            <person name="Klenk H.P."/>
        </authorList>
    </citation>
    <scope>NUCLEOTIDE SEQUENCE [LARGE SCALE GENOMIC DNA]</scope>
    <source>
        <strain evidence="2">DSM 16094</strain>
    </source>
</reference>
<dbReference type="HOGENOM" id="CLU_1634198_0_0_5"/>
<organism evidence="1 2">
    <name type="scientific">Salipiger mucosus DSM 16094</name>
    <dbReference type="NCBI Taxonomy" id="1123237"/>
    <lineage>
        <taxon>Bacteria</taxon>
        <taxon>Pseudomonadati</taxon>
        <taxon>Pseudomonadota</taxon>
        <taxon>Alphaproteobacteria</taxon>
        <taxon>Rhodobacterales</taxon>
        <taxon>Roseobacteraceae</taxon>
        <taxon>Salipiger</taxon>
    </lineage>
</organism>
<dbReference type="AlphaFoldDB" id="S9QWI6"/>
<dbReference type="STRING" id="1123237.Salmuc_01727"/>
<accession>S9QWI6</accession>